<feature type="region of interest" description="Disordered" evidence="1">
    <location>
        <begin position="50"/>
        <end position="105"/>
    </location>
</feature>
<name>A0AA39PCZ0_9AGAR</name>
<evidence type="ECO:0000256" key="1">
    <source>
        <dbReference type="SAM" id="MobiDB-lite"/>
    </source>
</evidence>
<accession>A0AA39PCZ0</accession>
<dbReference type="EMBL" id="JAUEPU010000069">
    <property type="protein sequence ID" value="KAK0481975.1"/>
    <property type="molecule type" value="Genomic_DNA"/>
</dbReference>
<feature type="region of interest" description="Disordered" evidence="1">
    <location>
        <begin position="134"/>
        <end position="157"/>
    </location>
</feature>
<evidence type="ECO:0000313" key="2">
    <source>
        <dbReference type="EMBL" id="KAK0481975.1"/>
    </source>
</evidence>
<sequence>MSYYFIHGTEETQTNRIGGYQALNPFHATYPFDASIAHYVEDAYLQESHEATATMPSSQSESDASSVSAQSQSDQSLDVQMAETADAQESSPLEETLSDSESDMEEIQPSEYSMTLATHSLVKKCNRHRPCIQTPFEPPSDNPSEVKICSPPPDRKQISEGLGRVKYKLRSPGLSPYSQDLIEFKDPSAPFGTFLITSLT</sequence>
<gene>
    <name evidence="2" type="ORF">EDD18DRAFT_1112780</name>
</gene>
<dbReference type="AlphaFoldDB" id="A0AA39PCZ0"/>
<evidence type="ECO:0000313" key="3">
    <source>
        <dbReference type="Proteomes" id="UP001175228"/>
    </source>
</evidence>
<proteinExistence type="predicted"/>
<organism evidence="2 3">
    <name type="scientific">Armillaria luteobubalina</name>
    <dbReference type="NCBI Taxonomy" id="153913"/>
    <lineage>
        <taxon>Eukaryota</taxon>
        <taxon>Fungi</taxon>
        <taxon>Dikarya</taxon>
        <taxon>Basidiomycota</taxon>
        <taxon>Agaricomycotina</taxon>
        <taxon>Agaricomycetes</taxon>
        <taxon>Agaricomycetidae</taxon>
        <taxon>Agaricales</taxon>
        <taxon>Marasmiineae</taxon>
        <taxon>Physalacriaceae</taxon>
        <taxon>Armillaria</taxon>
    </lineage>
</organism>
<feature type="compositionally biased region" description="Acidic residues" evidence="1">
    <location>
        <begin position="96"/>
        <end position="105"/>
    </location>
</feature>
<dbReference type="Proteomes" id="UP001175228">
    <property type="component" value="Unassembled WGS sequence"/>
</dbReference>
<reference evidence="2" key="1">
    <citation type="submission" date="2023-06" db="EMBL/GenBank/DDBJ databases">
        <authorList>
            <consortium name="Lawrence Berkeley National Laboratory"/>
            <person name="Ahrendt S."/>
            <person name="Sahu N."/>
            <person name="Indic B."/>
            <person name="Wong-Bajracharya J."/>
            <person name="Merenyi Z."/>
            <person name="Ke H.-M."/>
            <person name="Monk M."/>
            <person name="Kocsube S."/>
            <person name="Drula E."/>
            <person name="Lipzen A."/>
            <person name="Balint B."/>
            <person name="Henrissat B."/>
            <person name="Andreopoulos B."/>
            <person name="Martin F.M."/>
            <person name="Harder C.B."/>
            <person name="Rigling D."/>
            <person name="Ford K.L."/>
            <person name="Foster G.D."/>
            <person name="Pangilinan J."/>
            <person name="Papanicolaou A."/>
            <person name="Barry K."/>
            <person name="LaButti K."/>
            <person name="Viragh M."/>
            <person name="Koriabine M."/>
            <person name="Yan M."/>
            <person name="Riley R."/>
            <person name="Champramary S."/>
            <person name="Plett K.L."/>
            <person name="Tsai I.J."/>
            <person name="Slot J."/>
            <person name="Sipos G."/>
            <person name="Plett J."/>
            <person name="Nagy L.G."/>
            <person name="Grigoriev I.V."/>
        </authorList>
    </citation>
    <scope>NUCLEOTIDE SEQUENCE</scope>
    <source>
        <strain evidence="2">HWK02</strain>
    </source>
</reference>
<feature type="compositionally biased region" description="Low complexity" evidence="1">
    <location>
        <begin position="57"/>
        <end position="80"/>
    </location>
</feature>
<protein>
    <submittedName>
        <fullName evidence="2">Uncharacterized protein</fullName>
    </submittedName>
</protein>
<comment type="caution">
    <text evidence="2">The sequence shown here is derived from an EMBL/GenBank/DDBJ whole genome shotgun (WGS) entry which is preliminary data.</text>
</comment>
<keyword evidence="3" id="KW-1185">Reference proteome</keyword>